<evidence type="ECO:0000313" key="8">
    <source>
        <dbReference type="EMBL" id="QHT59347.1"/>
    </source>
</evidence>
<dbReference type="InterPro" id="IPR011010">
    <property type="entry name" value="DNA_brk_join_enz"/>
</dbReference>
<name>A0A6C0FR46_9BACL</name>
<dbReference type="Gene3D" id="1.10.150.130">
    <property type="match status" value="1"/>
</dbReference>
<reference evidence="8 9" key="1">
    <citation type="submission" date="2020-01" db="EMBL/GenBank/DDBJ databases">
        <title>Paenibacillus sp. nov., isolated from tomato rhizosphere.</title>
        <authorList>
            <person name="Weon H.-Y."/>
            <person name="Lee S.A."/>
        </authorList>
    </citation>
    <scope>NUCLEOTIDE SEQUENCE [LARGE SCALE GENOMIC DNA]</scope>
    <source>
        <strain evidence="8 9">12200R-189</strain>
    </source>
</reference>
<dbReference type="Pfam" id="PF00589">
    <property type="entry name" value="Phage_integrase"/>
    <property type="match status" value="1"/>
</dbReference>
<evidence type="ECO:0000259" key="7">
    <source>
        <dbReference type="Pfam" id="PF02899"/>
    </source>
</evidence>
<dbReference type="InterPro" id="IPR013762">
    <property type="entry name" value="Integrase-like_cat_sf"/>
</dbReference>
<keyword evidence="4" id="KW-0233">DNA recombination</keyword>
<feature type="domain" description="Tyr recombinase" evidence="6">
    <location>
        <begin position="209"/>
        <end position="331"/>
    </location>
</feature>
<dbReference type="InterPro" id="IPR010998">
    <property type="entry name" value="Integrase_recombinase_N"/>
</dbReference>
<dbReference type="Gene3D" id="1.10.443.10">
    <property type="entry name" value="Intergrase catalytic core"/>
    <property type="match status" value="1"/>
</dbReference>
<keyword evidence="9" id="KW-1185">Reference proteome</keyword>
<evidence type="ECO:0000256" key="1">
    <source>
        <dbReference type="ARBA" id="ARBA00008857"/>
    </source>
</evidence>
<sequence length="410" mass="47720">MNQDILMRALSNQPKYDGKYFTGRKKQSKPKRQSQISDKQRRIDHLSSNRRHALLRLHTDLDKLFIANSKVTRHSSSKQTKHHARKGSNGNLGVEGIWSSVTYDRYKRSCRTFLKYCFENFENVKQVRDIKPRMVGQYINALIEKDRSAKTISAYVSAIQKMAESAVKVGIKGHSRLVNEKHRQMIPIARKAERRRGSVGGVGYSLREAQVIVKQCGKHYSIYEQALLELLLYSCPRISEVLKISFDQIDFENNCVVMNKKNQNKNNRPRLIPVPEATLHKLKMLEPYLASSQTNIWGHRMTEKHVRHLVKSCASYGGVKYSGVHDFRKAGLQWYTKRLRKWSKERLVNEIMRFVGVDPKLNPVIKKNGLLVQKYDPQSLLKRQKRWLINQYCSQLLGHSRNDATSPYRR</sequence>
<dbReference type="InterPro" id="IPR004107">
    <property type="entry name" value="Integrase_SAM-like_N"/>
</dbReference>
<dbReference type="SUPFAM" id="SSF56349">
    <property type="entry name" value="DNA breaking-rejoining enzymes"/>
    <property type="match status" value="1"/>
</dbReference>
<gene>
    <name evidence="8" type="ORF">GXP70_04760</name>
</gene>
<dbReference type="RefSeq" id="WP_162355413.1">
    <property type="nucleotide sequence ID" value="NZ_CP048209.1"/>
</dbReference>
<dbReference type="InterPro" id="IPR050090">
    <property type="entry name" value="Tyrosine_recombinase_XerCD"/>
</dbReference>
<dbReference type="PANTHER" id="PTHR30349:SF41">
    <property type="entry name" value="INTEGRASE_RECOMBINASE PROTEIN MJ0367-RELATED"/>
    <property type="match status" value="1"/>
</dbReference>
<feature type="region of interest" description="Disordered" evidence="5">
    <location>
        <begin position="16"/>
        <end position="42"/>
    </location>
</feature>
<protein>
    <submittedName>
        <fullName evidence="8">Site-specific integrase</fullName>
    </submittedName>
</protein>
<organism evidence="8 9">
    <name type="scientific">Paenibacillus lycopersici</name>
    <dbReference type="NCBI Taxonomy" id="2704462"/>
    <lineage>
        <taxon>Bacteria</taxon>
        <taxon>Bacillati</taxon>
        <taxon>Bacillota</taxon>
        <taxon>Bacilli</taxon>
        <taxon>Bacillales</taxon>
        <taxon>Paenibacillaceae</taxon>
        <taxon>Paenibacillus</taxon>
    </lineage>
</organism>
<evidence type="ECO:0000256" key="5">
    <source>
        <dbReference type="SAM" id="MobiDB-lite"/>
    </source>
</evidence>
<evidence type="ECO:0000256" key="4">
    <source>
        <dbReference type="ARBA" id="ARBA00023172"/>
    </source>
</evidence>
<dbReference type="Proteomes" id="UP000476064">
    <property type="component" value="Chromosome"/>
</dbReference>
<dbReference type="GO" id="GO:0003677">
    <property type="term" value="F:DNA binding"/>
    <property type="evidence" value="ECO:0007669"/>
    <property type="project" value="UniProtKB-KW"/>
</dbReference>
<keyword evidence="3" id="KW-0238">DNA-binding</keyword>
<dbReference type="PANTHER" id="PTHR30349">
    <property type="entry name" value="PHAGE INTEGRASE-RELATED"/>
    <property type="match status" value="1"/>
</dbReference>
<keyword evidence="2" id="KW-0229">DNA integration</keyword>
<feature type="domain" description="Integrase SAM-like N-terminal" evidence="7">
    <location>
        <begin position="98"/>
        <end position="163"/>
    </location>
</feature>
<feature type="compositionally biased region" description="Basic residues" evidence="5">
    <location>
        <begin position="22"/>
        <end position="32"/>
    </location>
</feature>
<evidence type="ECO:0000313" key="9">
    <source>
        <dbReference type="Proteomes" id="UP000476064"/>
    </source>
</evidence>
<evidence type="ECO:0000259" key="6">
    <source>
        <dbReference type="Pfam" id="PF00589"/>
    </source>
</evidence>
<dbReference type="InterPro" id="IPR002104">
    <property type="entry name" value="Integrase_catalytic"/>
</dbReference>
<dbReference type="CDD" id="cd00397">
    <property type="entry name" value="DNA_BRE_C"/>
    <property type="match status" value="1"/>
</dbReference>
<dbReference type="KEGG" id="plyc:GXP70_04760"/>
<dbReference type="Pfam" id="PF02899">
    <property type="entry name" value="Phage_int_SAM_1"/>
    <property type="match status" value="1"/>
</dbReference>
<comment type="similarity">
    <text evidence="1">Belongs to the 'phage' integrase family.</text>
</comment>
<dbReference type="EMBL" id="CP048209">
    <property type="protein sequence ID" value="QHT59347.1"/>
    <property type="molecule type" value="Genomic_DNA"/>
</dbReference>
<dbReference type="AlphaFoldDB" id="A0A6C0FR46"/>
<evidence type="ECO:0000256" key="2">
    <source>
        <dbReference type="ARBA" id="ARBA00022908"/>
    </source>
</evidence>
<proteinExistence type="inferred from homology"/>
<accession>A0A6C0FR46</accession>
<evidence type="ECO:0000256" key="3">
    <source>
        <dbReference type="ARBA" id="ARBA00023125"/>
    </source>
</evidence>
<dbReference type="GO" id="GO:0006310">
    <property type="term" value="P:DNA recombination"/>
    <property type="evidence" value="ECO:0007669"/>
    <property type="project" value="UniProtKB-KW"/>
</dbReference>
<dbReference type="GO" id="GO:0015074">
    <property type="term" value="P:DNA integration"/>
    <property type="evidence" value="ECO:0007669"/>
    <property type="project" value="UniProtKB-KW"/>
</dbReference>